<evidence type="ECO:0000256" key="8">
    <source>
        <dbReference type="ARBA" id="ARBA00023224"/>
    </source>
</evidence>
<dbReference type="GO" id="GO:0004930">
    <property type="term" value="F:G protein-coupled receptor activity"/>
    <property type="evidence" value="ECO:0007669"/>
    <property type="project" value="UniProtKB-KW"/>
</dbReference>
<evidence type="ECO:0000256" key="5">
    <source>
        <dbReference type="ARBA" id="ARBA00023040"/>
    </source>
</evidence>
<feature type="domain" description="G-protein coupled receptors family 1 profile" evidence="10">
    <location>
        <begin position="1"/>
        <end position="100"/>
    </location>
</feature>
<evidence type="ECO:0000256" key="1">
    <source>
        <dbReference type="ARBA" id="ARBA00004141"/>
    </source>
</evidence>
<dbReference type="InterPro" id="IPR017452">
    <property type="entry name" value="GPCR_Rhodpsn_7TM"/>
</dbReference>
<dbReference type="SUPFAM" id="SSF81321">
    <property type="entry name" value="Family A G protein-coupled receptor-like"/>
    <property type="match status" value="1"/>
</dbReference>
<dbReference type="PROSITE" id="PS50262">
    <property type="entry name" value="G_PROTEIN_RECEP_F1_2"/>
    <property type="match status" value="1"/>
</dbReference>
<evidence type="ECO:0000256" key="9">
    <source>
        <dbReference type="SAM" id="Phobius"/>
    </source>
</evidence>
<keyword evidence="8" id="KW-0807">Transducer</keyword>
<evidence type="ECO:0000256" key="4">
    <source>
        <dbReference type="ARBA" id="ARBA00022989"/>
    </source>
</evidence>
<dbReference type="PRINTS" id="PR00237">
    <property type="entry name" value="GPCRRHODOPSN"/>
</dbReference>
<comment type="similarity">
    <text evidence="2">Belongs to the G-protein coupled receptor 1 family.</text>
</comment>
<evidence type="ECO:0000256" key="2">
    <source>
        <dbReference type="ARBA" id="ARBA00010663"/>
    </source>
</evidence>
<keyword evidence="7" id="KW-0675">Receptor</keyword>
<keyword evidence="5" id="KW-0297">G-protein coupled receptor</keyword>
<dbReference type="AlphaFoldDB" id="A0AAN8RY64"/>
<proteinExistence type="inferred from homology"/>
<evidence type="ECO:0000256" key="3">
    <source>
        <dbReference type="ARBA" id="ARBA00022692"/>
    </source>
</evidence>
<dbReference type="PANTHER" id="PTHR24235:SF12">
    <property type="entry name" value="G-PROTEIN COUPLED RECEPTORS FAMILY 1 PROFILE DOMAIN-CONTAINING PROTEIN"/>
    <property type="match status" value="1"/>
</dbReference>
<feature type="transmembrane region" description="Helical" evidence="9">
    <location>
        <begin position="37"/>
        <end position="57"/>
    </location>
</feature>
<evidence type="ECO:0000256" key="6">
    <source>
        <dbReference type="ARBA" id="ARBA00023136"/>
    </source>
</evidence>
<organism evidence="11 12">
    <name type="scientific">Polyplax serrata</name>
    <name type="common">Common mouse louse</name>
    <dbReference type="NCBI Taxonomy" id="468196"/>
    <lineage>
        <taxon>Eukaryota</taxon>
        <taxon>Metazoa</taxon>
        <taxon>Ecdysozoa</taxon>
        <taxon>Arthropoda</taxon>
        <taxon>Hexapoda</taxon>
        <taxon>Insecta</taxon>
        <taxon>Pterygota</taxon>
        <taxon>Neoptera</taxon>
        <taxon>Paraneoptera</taxon>
        <taxon>Psocodea</taxon>
        <taxon>Troctomorpha</taxon>
        <taxon>Phthiraptera</taxon>
        <taxon>Anoplura</taxon>
        <taxon>Polyplacidae</taxon>
        <taxon>Polyplax</taxon>
    </lineage>
</organism>
<protein>
    <recommendedName>
        <fullName evidence="10">G-protein coupled receptors family 1 profile domain-containing protein</fullName>
    </recommendedName>
</protein>
<keyword evidence="4 9" id="KW-1133">Transmembrane helix</keyword>
<evidence type="ECO:0000256" key="7">
    <source>
        <dbReference type="ARBA" id="ARBA00023170"/>
    </source>
</evidence>
<comment type="subcellular location">
    <subcellularLocation>
        <location evidence="1">Membrane</location>
        <topology evidence="1">Multi-pass membrane protein</topology>
    </subcellularLocation>
</comment>
<reference evidence="11 12" key="1">
    <citation type="submission" date="2023-10" db="EMBL/GenBank/DDBJ databases">
        <title>Genomes of two closely related lineages of the louse Polyplax serrata with different host specificities.</title>
        <authorList>
            <person name="Martinu J."/>
            <person name="Tarabai H."/>
            <person name="Stefka J."/>
            <person name="Hypsa V."/>
        </authorList>
    </citation>
    <scope>NUCLEOTIDE SEQUENCE [LARGE SCALE GENOMIC DNA]</scope>
    <source>
        <strain evidence="11">HR10_N</strain>
    </source>
</reference>
<keyword evidence="6 9" id="KW-0472">Membrane</keyword>
<dbReference type="Gene3D" id="1.20.1070.10">
    <property type="entry name" value="Rhodopsin 7-helix transmembrane proteins"/>
    <property type="match status" value="1"/>
</dbReference>
<gene>
    <name evidence="11" type="ORF">RUM43_013894</name>
</gene>
<evidence type="ECO:0000313" key="11">
    <source>
        <dbReference type="EMBL" id="KAK6631828.1"/>
    </source>
</evidence>
<dbReference type="EMBL" id="JAWJWE010000008">
    <property type="protein sequence ID" value="KAK6631828.1"/>
    <property type="molecule type" value="Genomic_DNA"/>
</dbReference>
<evidence type="ECO:0000313" key="12">
    <source>
        <dbReference type="Proteomes" id="UP001372834"/>
    </source>
</evidence>
<name>A0AAN8RY64_POLSC</name>
<dbReference type="GO" id="GO:0016020">
    <property type="term" value="C:membrane"/>
    <property type="evidence" value="ECO:0007669"/>
    <property type="project" value="UniProtKB-SubCell"/>
</dbReference>
<accession>A0AAN8RY64</accession>
<evidence type="ECO:0000259" key="10">
    <source>
        <dbReference type="PROSITE" id="PS50262"/>
    </source>
</evidence>
<feature type="transmembrane region" description="Helical" evidence="9">
    <location>
        <begin position="78"/>
        <end position="103"/>
    </location>
</feature>
<keyword evidence="3 9" id="KW-0812">Transmembrane</keyword>
<dbReference type="Proteomes" id="UP001372834">
    <property type="component" value="Unassembled WGS sequence"/>
</dbReference>
<dbReference type="InterPro" id="IPR000276">
    <property type="entry name" value="GPCR_Rhodpsn"/>
</dbReference>
<dbReference type="PANTHER" id="PTHR24235">
    <property type="entry name" value="NEUROPEPTIDE Y RECEPTOR"/>
    <property type="match status" value="1"/>
</dbReference>
<comment type="caution">
    <text evidence="11">The sequence shown here is derived from an EMBL/GenBank/DDBJ whole genome shotgun (WGS) entry which is preliminary data.</text>
</comment>
<sequence>MIFEKTTCLNVKCVILYFGTREQSASESVQLVSHSSIRIVIIFAVSWLPLGCFSLLADLEGYSGVVSSENLQISIERIYTGLAIVHVIAMSSAISNPIVYGWMNSNIRHEFLQLLPFRCGQNTREKEGRATEGIENDTTRTQIHYNYPENTETVTPKECATLLVTLNETSNSIPESGNAESL</sequence>